<feature type="domain" description="Beta-lactamase-related" evidence="2">
    <location>
        <begin position="79"/>
        <end position="413"/>
    </location>
</feature>
<dbReference type="EMBL" id="SKBQ01000001">
    <property type="protein sequence ID" value="TPX16053.1"/>
    <property type="molecule type" value="Genomic_DNA"/>
</dbReference>
<comment type="caution">
    <text evidence="4">The sequence shown here is derived from an EMBL/GenBank/DDBJ whole genome shotgun (WGS) entry which is preliminary data.</text>
</comment>
<evidence type="ECO:0000313" key="4">
    <source>
        <dbReference type="EMBL" id="TPX16053.1"/>
    </source>
</evidence>
<feature type="signal peptide" evidence="1">
    <location>
        <begin position="1"/>
        <end position="22"/>
    </location>
</feature>
<feature type="chain" id="PRO_5021202494" evidence="1">
    <location>
        <begin position="23"/>
        <end position="586"/>
    </location>
</feature>
<name>A0A507B8N6_9PEZI</name>
<dbReference type="Pfam" id="PF00144">
    <property type="entry name" value="Beta-lactamase"/>
    <property type="match status" value="1"/>
</dbReference>
<dbReference type="PANTHER" id="PTHR22935">
    <property type="entry name" value="PENICILLIN-BINDING PROTEIN"/>
    <property type="match status" value="1"/>
</dbReference>
<evidence type="ECO:0000259" key="3">
    <source>
        <dbReference type="Pfam" id="PF26335"/>
    </source>
</evidence>
<dbReference type="RefSeq" id="XP_030997764.1">
    <property type="nucleotide sequence ID" value="XM_031138226.1"/>
</dbReference>
<evidence type="ECO:0000259" key="2">
    <source>
        <dbReference type="Pfam" id="PF00144"/>
    </source>
</evidence>
<organism evidence="4 5">
    <name type="scientific">Thyridium curvatum</name>
    <dbReference type="NCBI Taxonomy" id="1093900"/>
    <lineage>
        <taxon>Eukaryota</taxon>
        <taxon>Fungi</taxon>
        <taxon>Dikarya</taxon>
        <taxon>Ascomycota</taxon>
        <taxon>Pezizomycotina</taxon>
        <taxon>Sordariomycetes</taxon>
        <taxon>Sordariomycetidae</taxon>
        <taxon>Thyridiales</taxon>
        <taxon>Thyridiaceae</taxon>
        <taxon>Thyridium</taxon>
    </lineage>
</organism>
<dbReference type="Pfam" id="PF26335">
    <property type="entry name" value="ARB_00930_C"/>
    <property type="match status" value="1"/>
</dbReference>
<evidence type="ECO:0000256" key="1">
    <source>
        <dbReference type="SAM" id="SignalP"/>
    </source>
</evidence>
<feature type="domain" description="Beta-lactamase-like ARB-00930-like C-terminal" evidence="3">
    <location>
        <begin position="438"/>
        <end position="585"/>
    </location>
</feature>
<dbReference type="InterPro" id="IPR001466">
    <property type="entry name" value="Beta-lactam-related"/>
</dbReference>
<dbReference type="InterPro" id="IPR012338">
    <property type="entry name" value="Beta-lactam/transpept-like"/>
</dbReference>
<keyword evidence="1" id="KW-0732">Signal</keyword>
<keyword evidence="5" id="KW-1185">Reference proteome</keyword>
<proteinExistence type="predicted"/>
<dbReference type="GeneID" id="41967834"/>
<gene>
    <name evidence="4" type="ORF">E0L32_000387</name>
</gene>
<evidence type="ECO:0000313" key="5">
    <source>
        <dbReference type="Proteomes" id="UP000319257"/>
    </source>
</evidence>
<dbReference type="InterPro" id="IPR058664">
    <property type="entry name" value="ARB_00930-like_C"/>
</dbReference>
<dbReference type="InterPro" id="IPR051478">
    <property type="entry name" value="Beta-lactamase-like_AB/R"/>
</dbReference>
<protein>
    <submittedName>
        <fullName evidence="4">Uncharacterized protein</fullName>
    </submittedName>
</protein>
<dbReference type="OrthoDB" id="10250282at2759"/>
<dbReference type="SUPFAM" id="SSF56601">
    <property type="entry name" value="beta-lactamase/transpeptidase-like"/>
    <property type="match status" value="1"/>
</dbReference>
<dbReference type="Proteomes" id="UP000319257">
    <property type="component" value="Unassembled WGS sequence"/>
</dbReference>
<accession>A0A507B8N6</accession>
<dbReference type="InParanoid" id="A0A507B8N6"/>
<dbReference type="Gene3D" id="3.40.710.10">
    <property type="entry name" value="DD-peptidase/beta-lactamase superfamily"/>
    <property type="match status" value="1"/>
</dbReference>
<sequence>MVSARILTTALAIGLHALAVIGAPNCPLQGPVFPRPVNPSTDPTLQDAFRNLTATFTQRDQDNSTGADSMTYSVEVFSVADDKPIWSWYHTAPTLPSNTTGVKKADGDTVYRLGSLTKVFSIYTWLAEVGDAHFNEPVSKYVPEVAALAAAADAKKDPVNNVDWNSVTIGSIAAQLTGLVRDYAQVGEITQEYNQSVAMALGFPPLPNASIPTCGEWPLCNRTQFFEGMKHTIPSYPPSQTATYSDLSWLILGYALETITGKKFQDMLENDVLKPLGLEHTFLFAPNETLGAIPSDKSRVQWYYSLGDTAPAGNMYSSTRDISAFGRAILRSAQLSPAQTRRWLKPASLTSELVAGVGYPWGVRRVPLPVYANGKRVVDAYNKAGSISAWRSLLVLLPDYGVGFAALFAGDKVPANTNFNVADALAAALLPALEKASREQADRAFAGVYEAPQEAALNSSVVVSTQADRPGLGIDSWVSNGTDMKAVAVALQTGYRVSNPSIRMYPTDLETVNEDGSKRVAFKAVFEDLDAPSRNTMMSTDCGTWVSQTGAVYGETPLDQFVFNIDKNGKVTSLEPLALRVQLKKH</sequence>
<reference evidence="4 5" key="1">
    <citation type="submission" date="2019-06" db="EMBL/GenBank/DDBJ databases">
        <title>Draft genome sequence of the filamentous fungus Phialemoniopsis curvata isolated from diesel fuel.</title>
        <authorList>
            <person name="Varaljay V.A."/>
            <person name="Lyon W.J."/>
            <person name="Crouch A.L."/>
            <person name="Drake C.E."/>
            <person name="Hollomon J.M."/>
            <person name="Nadeau L.J."/>
            <person name="Nunn H.S."/>
            <person name="Stevenson B.S."/>
            <person name="Bojanowski C.L."/>
            <person name="Crookes-Goodson W.J."/>
        </authorList>
    </citation>
    <scope>NUCLEOTIDE SEQUENCE [LARGE SCALE GENOMIC DNA]</scope>
    <source>
        <strain evidence="4 5">D216</strain>
    </source>
</reference>
<dbReference type="STRING" id="1093900.A0A507B8N6"/>
<dbReference type="AlphaFoldDB" id="A0A507B8N6"/>
<dbReference type="PANTHER" id="PTHR22935:SF97">
    <property type="entry name" value="BETA-LACTAMASE-RELATED DOMAIN-CONTAINING PROTEIN"/>
    <property type="match status" value="1"/>
</dbReference>